<keyword evidence="1" id="KW-0812">Transmembrane</keyword>
<dbReference type="KEGG" id="camu:CA2015_0196"/>
<dbReference type="AlphaFoldDB" id="A0A0H4PAB4"/>
<dbReference type="PANTHER" id="PTHR39198">
    <property type="entry name" value="HYPOTHETICAL MEMBRANE PROTEIN, CONSERVED"/>
    <property type="match status" value="1"/>
</dbReference>
<dbReference type="Gene3D" id="2.60.40.10">
    <property type="entry name" value="Immunoglobulins"/>
    <property type="match status" value="1"/>
</dbReference>
<dbReference type="Pfam" id="PF10633">
    <property type="entry name" value="NPCBM_assoc"/>
    <property type="match status" value="1"/>
</dbReference>
<accession>A0A0H4PAB4</accession>
<proteinExistence type="predicted"/>
<feature type="domain" description="Alpha-galactosidase NEW3" evidence="2">
    <location>
        <begin position="166"/>
        <end position="240"/>
    </location>
</feature>
<dbReference type="InterPro" id="IPR013783">
    <property type="entry name" value="Ig-like_fold"/>
</dbReference>
<keyword evidence="1" id="KW-0472">Membrane</keyword>
<dbReference type="OrthoDB" id="8631677at2"/>
<dbReference type="EMBL" id="CP012040">
    <property type="protein sequence ID" value="AKP49678.1"/>
    <property type="molecule type" value="Genomic_DNA"/>
</dbReference>
<dbReference type="STRING" id="320787.CA2015_0196"/>
<protein>
    <submittedName>
        <fullName evidence="3">S-layer domain protein</fullName>
    </submittedName>
</protein>
<dbReference type="RefSeq" id="WP_048640198.1">
    <property type="nucleotide sequence ID" value="NZ_CP012040.1"/>
</dbReference>
<keyword evidence="4" id="KW-1185">Reference proteome</keyword>
<name>A0A0H4PAB4_9BACT</name>
<evidence type="ECO:0000313" key="4">
    <source>
        <dbReference type="Proteomes" id="UP000036520"/>
    </source>
</evidence>
<dbReference type="PANTHER" id="PTHR39198:SF1">
    <property type="entry name" value="ALPHA-GALACTOSIDASE NEW3 DOMAIN-CONTAINING PROTEIN"/>
    <property type="match status" value="1"/>
</dbReference>
<keyword evidence="1" id="KW-1133">Transmembrane helix</keyword>
<feature type="transmembrane region" description="Helical" evidence="1">
    <location>
        <begin position="258"/>
        <end position="279"/>
    </location>
</feature>
<gene>
    <name evidence="3" type="ORF">CA2015_0196</name>
</gene>
<sequence>MSAVYLLKKGLRRGKGWFFPLLLVLLFHLHPIAVSAQDSNSESSFTARLFNIEAPVNETFRFQTTLKNNSDKVKVYELNAEAPKGWRLVFKARGSQVTSINLEPGKSESLNVEVKPAHDAAPKKYSFPVFAKSGKDSMELELEAVVEGAYDLELTTPSGRLSGEITEGKNTEIHLKVINRGSLPLNEITLTSNTPSKWEVSFSPSELEELEPGKSADVIATLSVPNKTLAGDYVSKFTAKNSESTSTATYRVTVKTSLLSGGIGILIILIAVGFVYVLIRKFGRR</sequence>
<organism evidence="3 4">
    <name type="scientific">Cyclobacterium amurskyense</name>
    <dbReference type="NCBI Taxonomy" id="320787"/>
    <lineage>
        <taxon>Bacteria</taxon>
        <taxon>Pseudomonadati</taxon>
        <taxon>Bacteroidota</taxon>
        <taxon>Cytophagia</taxon>
        <taxon>Cytophagales</taxon>
        <taxon>Cyclobacteriaceae</taxon>
        <taxon>Cyclobacterium</taxon>
    </lineage>
</organism>
<dbReference type="Proteomes" id="UP000036520">
    <property type="component" value="Chromosome"/>
</dbReference>
<evidence type="ECO:0000259" key="2">
    <source>
        <dbReference type="Pfam" id="PF10633"/>
    </source>
</evidence>
<dbReference type="InterPro" id="IPR018905">
    <property type="entry name" value="A-galactase_NEW3"/>
</dbReference>
<evidence type="ECO:0000256" key="1">
    <source>
        <dbReference type="SAM" id="Phobius"/>
    </source>
</evidence>
<reference evidence="3 4" key="1">
    <citation type="submission" date="2015-07" db="EMBL/GenBank/DDBJ databases">
        <authorList>
            <person name="Kim K.M."/>
        </authorList>
    </citation>
    <scope>NUCLEOTIDE SEQUENCE [LARGE SCALE GENOMIC DNA]</scope>
    <source>
        <strain evidence="3 4">KCTC 12363</strain>
    </source>
</reference>
<evidence type="ECO:0000313" key="3">
    <source>
        <dbReference type="EMBL" id="AKP49678.1"/>
    </source>
</evidence>